<evidence type="ECO:0000256" key="7">
    <source>
        <dbReference type="SAM" id="MobiDB-lite"/>
    </source>
</evidence>
<dbReference type="SUPFAM" id="SSF53335">
    <property type="entry name" value="S-adenosyl-L-methionine-dependent methyltransferases"/>
    <property type="match status" value="2"/>
</dbReference>
<feature type="active site" evidence="6">
    <location>
        <position position="62"/>
    </location>
</feature>
<dbReference type="InterPro" id="IPR029063">
    <property type="entry name" value="SAM-dependent_MTases_sf"/>
</dbReference>
<keyword evidence="4 6" id="KW-0949">S-adenosyl-L-methionine</keyword>
<comment type="caution">
    <text evidence="8">The sequence shown here is derived from an EMBL/GenBank/DDBJ whole genome shotgun (WGS) entry which is preliminary data.</text>
</comment>
<protein>
    <recommendedName>
        <fullName evidence="1">DNA (cytosine-5-)-methyltransferase</fullName>
        <ecNumber evidence="1">2.1.1.37</ecNumber>
    </recommendedName>
</protein>
<dbReference type="GO" id="GO:0032259">
    <property type="term" value="P:methylation"/>
    <property type="evidence" value="ECO:0007669"/>
    <property type="project" value="UniProtKB-KW"/>
</dbReference>
<dbReference type="Pfam" id="PF00145">
    <property type="entry name" value="DNA_methylase"/>
    <property type="match status" value="2"/>
</dbReference>
<proteinExistence type="inferred from homology"/>
<comment type="similarity">
    <text evidence="6">Belongs to the class I-like SAM-binding methyltransferase superfamily. C5-methyltransferase family.</text>
</comment>
<sequence>MGGFPLAGLHNGIEPVWASEIEAFPIEVTRERFPGMLHVGDITKLNGNELPPVDIITGGSPCQDLSVAGARAGLAGERSGLFMEQVRIVKEMRDADERRGRAAHAVRPRYMVWENVPGAFSSAGGEDFRVVLEEIVRIKARTGAVPRPDSGRWESAGAIILGDQFSLAWRVMDAQYWGVAQRRKRIFLVADFAGRSAPQILFEQDRLLGDPAQSQGERQRTSAAAQESIRDSSGSRAERIDGSEVFAFHINQREETIDLKGVSGALMATTNMQMQTFLAEPMAFAANQRDEVRDLHDVAAALGAQPGMKQQTFVAGIVSKGNGDCFLTPDCHTALTAGGGQAGQGYPCIFAAGFSAGQGAEAGGIGYQAECAPTLKASESGSNMVPSVLCLNDQGGSVMDCSEDVAGTLRSQEHGHQPLVLATQQGGAEIEVDLCPAITAAAGTSGNNQPVLFENHGIDSRYTGPHPVAPTMSARYGTGGNNLPLIAHEHTVFSRQRVDVFHPDEVVSTQSARQHKDATDLVMEVAGLDCRNGNENGDICGTLQHGTSGNSLNSIHPVRTGQLIRRLTPMECERLQGFPDGWTDLPGASDSARYKALGNSVAIPCVDFVLRGIAYFLKK</sequence>
<gene>
    <name evidence="8" type="ORF">BEI59_30350</name>
</gene>
<dbReference type="PROSITE" id="PS00094">
    <property type="entry name" value="C5_MTASE_1"/>
    <property type="match status" value="1"/>
</dbReference>
<keyword evidence="3 6" id="KW-0808">Transferase</keyword>
<evidence type="ECO:0000256" key="4">
    <source>
        <dbReference type="ARBA" id="ARBA00022691"/>
    </source>
</evidence>
<dbReference type="EC" id="2.1.1.37" evidence="1"/>
<evidence type="ECO:0000256" key="6">
    <source>
        <dbReference type="PROSITE-ProRule" id="PRU01016"/>
    </source>
</evidence>
<organism evidence="8 9">
    <name type="scientific">Eisenbergiella tayi</name>
    <dbReference type="NCBI Taxonomy" id="1432052"/>
    <lineage>
        <taxon>Bacteria</taxon>
        <taxon>Bacillati</taxon>
        <taxon>Bacillota</taxon>
        <taxon>Clostridia</taxon>
        <taxon>Lachnospirales</taxon>
        <taxon>Lachnospiraceae</taxon>
        <taxon>Eisenbergiella</taxon>
    </lineage>
</organism>
<evidence type="ECO:0000313" key="8">
    <source>
        <dbReference type="EMBL" id="ODR43537.1"/>
    </source>
</evidence>
<feature type="compositionally biased region" description="Polar residues" evidence="7">
    <location>
        <begin position="212"/>
        <end position="235"/>
    </location>
</feature>
<dbReference type="RefSeq" id="WP_069432225.1">
    <property type="nucleotide sequence ID" value="NZ_MEHA01000034.1"/>
</dbReference>
<dbReference type="GO" id="GO:0003886">
    <property type="term" value="F:DNA (cytosine-5-)-methyltransferase activity"/>
    <property type="evidence" value="ECO:0007669"/>
    <property type="project" value="UniProtKB-EC"/>
</dbReference>
<evidence type="ECO:0000256" key="2">
    <source>
        <dbReference type="ARBA" id="ARBA00022603"/>
    </source>
</evidence>
<dbReference type="GO" id="GO:0044027">
    <property type="term" value="P:negative regulation of gene expression via chromosomal CpG island methylation"/>
    <property type="evidence" value="ECO:0007669"/>
    <property type="project" value="TreeGrafter"/>
</dbReference>
<keyword evidence="2 6" id="KW-0489">Methyltransferase</keyword>
<dbReference type="AlphaFoldDB" id="A0A1E3UAY2"/>
<dbReference type="PROSITE" id="PS51679">
    <property type="entry name" value="SAM_MT_C5"/>
    <property type="match status" value="1"/>
</dbReference>
<dbReference type="PANTHER" id="PTHR10629:SF52">
    <property type="entry name" value="DNA (CYTOSINE-5)-METHYLTRANSFERASE 1"/>
    <property type="match status" value="1"/>
</dbReference>
<dbReference type="GO" id="GO:0003677">
    <property type="term" value="F:DNA binding"/>
    <property type="evidence" value="ECO:0007669"/>
    <property type="project" value="TreeGrafter"/>
</dbReference>
<evidence type="ECO:0000256" key="3">
    <source>
        <dbReference type="ARBA" id="ARBA00022679"/>
    </source>
</evidence>
<dbReference type="InterPro" id="IPR050390">
    <property type="entry name" value="C5-Methyltransferase"/>
</dbReference>
<feature type="region of interest" description="Disordered" evidence="7">
    <location>
        <begin position="212"/>
        <end position="237"/>
    </location>
</feature>
<name>A0A1E3UAY2_9FIRM</name>
<evidence type="ECO:0000313" key="9">
    <source>
        <dbReference type="Proteomes" id="UP000094271"/>
    </source>
</evidence>
<dbReference type="PANTHER" id="PTHR10629">
    <property type="entry name" value="CYTOSINE-SPECIFIC METHYLTRANSFERASE"/>
    <property type="match status" value="1"/>
</dbReference>
<dbReference type="Proteomes" id="UP000094271">
    <property type="component" value="Unassembled WGS sequence"/>
</dbReference>
<reference evidence="8 9" key="1">
    <citation type="submission" date="2016-08" db="EMBL/GenBank/DDBJ databases">
        <authorList>
            <person name="Seilhamer J.J."/>
        </authorList>
    </citation>
    <scope>NUCLEOTIDE SEQUENCE [LARGE SCALE GENOMIC DNA]</scope>
    <source>
        <strain evidence="8 9">NML150140-1</strain>
    </source>
</reference>
<evidence type="ECO:0000256" key="1">
    <source>
        <dbReference type="ARBA" id="ARBA00011975"/>
    </source>
</evidence>
<accession>A0A1E3UAY2</accession>
<keyword evidence="5" id="KW-0680">Restriction system</keyword>
<dbReference type="InterPro" id="IPR018117">
    <property type="entry name" value="C5_DNA_meth_AS"/>
</dbReference>
<dbReference type="GO" id="GO:0009307">
    <property type="term" value="P:DNA restriction-modification system"/>
    <property type="evidence" value="ECO:0007669"/>
    <property type="project" value="UniProtKB-KW"/>
</dbReference>
<dbReference type="OrthoDB" id="9813719at2"/>
<dbReference type="InterPro" id="IPR001525">
    <property type="entry name" value="C5_MeTfrase"/>
</dbReference>
<evidence type="ECO:0000256" key="5">
    <source>
        <dbReference type="ARBA" id="ARBA00022747"/>
    </source>
</evidence>
<dbReference type="Gene3D" id="3.90.120.30">
    <property type="match status" value="1"/>
</dbReference>
<dbReference type="Gene3D" id="3.40.50.150">
    <property type="entry name" value="Vaccinia Virus protein VP39"/>
    <property type="match status" value="1"/>
</dbReference>
<dbReference type="EMBL" id="MEHA01000034">
    <property type="protein sequence ID" value="ODR43537.1"/>
    <property type="molecule type" value="Genomic_DNA"/>
</dbReference>